<reference evidence="5 6" key="1">
    <citation type="journal article" date="2018" name="Nat. Biotechnol.">
        <title>A standardized bacterial taxonomy based on genome phylogeny substantially revises the tree of life.</title>
        <authorList>
            <person name="Parks D.H."/>
            <person name="Chuvochina M."/>
            <person name="Waite D.W."/>
            <person name="Rinke C."/>
            <person name="Skarshewski A."/>
            <person name="Chaumeil P.A."/>
            <person name="Hugenholtz P."/>
        </authorList>
    </citation>
    <scope>NUCLEOTIDE SEQUENCE [LARGE SCALE GENOMIC DNA]</scope>
    <source>
        <strain evidence="5">UBA11264</strain>
    </source>
</reference>
<dbReference type="RefSeq" id="WP_261441901.1">
    <property type="nucleotide sequence ID" value="NZ_CAMKHR010000001.1"/>
</dbReference>
<organism evidence="5 6">
    <name type="scientific">Serratia grimesii</name>
    <dbReference type="NCBI Taxonomy" id="82995"/>
    <lineage>
        <taxon>Bacteria</taxon>
        <taxon>Pseudomonadati</taxon>
        <taxon>Pseudomonadota</taxon>
        <taxon>Gammaproteobacteria</taxon>
        <taxon>Enterobacterales</taxon>
        <taxon>Yersiniaceae</taxon>
        <taxon>Serratia</taxon>
    </lineage>
</organism>
<keyword evidence="2" id="KW-0521">NADP</keyword>
<dbReference type="InterPro" id="IPR036291">
    <property type="entry name" value="NAD(P)-bd_dom_sf"/>
</dbReference>
<evidence type="ECO:0000256" key="3">
    <source>
        <dbReference type="ARBA" id="ARBA00023002"/>
    </source>
</evidence>
<accession>A0A9C7V958</accession>
<evidence type="ECO:0000259" key="4">
    <source>
        <dbReference type="SMART" id="SM00822"/>
    </source>
</evidence>
<dbReference type="Pfam" id="PF00106">
    <property type="entry name" value="adh_short"/>
    <property type="match status" value="1"/>
</dbReference>
<feature type="domain" description="Ketoreductase" evidence="4">
    <location>
        <begin position="3"/>
        <end position="176"/>
    </location>
</feature>
<proteinExistence type="inferred from homology"/>
<comment type="caution">
    <text evidence="5">The sequence shown here is derived from an EMBL/GenBank/DDBJ whole genome shotgun (WGS) entry which is preliminary data.</text>
</comment>
<dbReference type="AlphaFoldDB" id="A0A9C7V958"/>
<dbReference type="PRINTS" id="PR00081">
    <property type="entry name" value="GDHRDH"/>
</dbReference>
<dbReference type="PANTHER" id="PTHR43490">
    <property type="entry name" value="(+)-NEOMENTHOL DEHYDROGENASE"/>
    <property type="match status" value="1"/>
</dbReference>
<dbReference type="SMART" id="SM00822">
    <property type="entry name" value="PKS_KR"/>
    <property type="match status" value="1"/>
</dbReference>
<sequence>MTTTVLITGANKGLGYETARRLAERGWRVVLGARDPIRGEQAIQTLASLGLNAALLIIDVTSEESVRQAAADFSKAYGHLDVLVNNAGAGGSREHPTETGAGALAEMYQTNVFGVVRMMQAFLPLLHAAANPRVVMVSSSLGSMHTMTGKGGATFEAGLLQLAYPSSKAALNMLVTQYAKALPTLRINAVNPGFTKTDLNHQTGHQTVTEGTDAIVALASIAHDGPTGRFFDRHGEIPW</sequence>
<dbReference type="EMBL" id="DPSM01000022">
    <property type="protein sequence ID" value="HCK01604.1"/>
    <property type="molecule type" value="Genomic_DNA"/>
</dbReference>
<dbReference type="InterPro" id="IPR057326">
    <property type="entry name" value="KR_dom"/>
</dbReference>
<dbReference type="InterPro" id="IPR002347">
    <property type="entry name" value="SDR_fam"/>
</dbReference>
<evidence type="ECO:0000313" key="5">
    <source>
        <dbReference type="EMBL" id="HCK01604.1"/>
    </source>
</evidence>
<dbReference type="SUPFAM" id="SSF51735">
    <property type="entry name" value="NAD(P)-binding Rossmann-fold domains"/>
    <property type="match status" value="1"/>
</dbReference>
<protein>
    <submittedName>
        <fullName evidence="5">Short-chain dehydrogenase</fullName>
    </submittedName>
</protein>
<gene>
    <name evidence="5" type="ORF">DHV72_16530</name>
</gene>
<name>A0A9C7V958_9GAMM</name>
<keyword evidence="3" id="KW-0560">Oxidoreductase</keyword>
<dbReference type="PANTHER" id="PTHR43490:SF99">
    <property type="entry name" value="SHORT-CHAIN DEHYDROGENASE_REDUCTASE"/>
    <property type="match status" value="1"/>
</dbReference>
<evidence type="ECO:0000313" key="6">
    <source>
        <dbReference type="Proteomes" id="UP000262210"/>
    </source>
</evidence>
<dbReference type="Gene3D" id="3.40.50.720">
    <property type="entry name" value="NAD(P)-binding Rossmann-like Domain"/>
    <property type="match status" value="1"/>
</dbReference>
<comment type="similarity">
    <text evidence="1">Belongs to the short-chain dehydrogenases/reductases (SDR) family.</text>
</comment>
<evidence type="ECO:0000256" key="1">
    <source>
        <dbReference type="ARBA" id="ARBA00006484"/>
    </source>
</evidence>
<dbReference type="Proteomes" id="UP000262210">
    <property type="component" value="Unassembled WGS sequence"/>
</dbReference>
<evidence type="ECO:0000256" key="2">
    <source>
        <dbReference type="ARBA" id="ARBA00022857"/>
    </source>
</evidence>
<dbReference type="GO" id="GO:0016491">
    <property type="term" value="F:oxidoreductase activity"/>
    <property type="evidence" value="ECO:0007669"/>
    <property type="project" value="UniProtKB-KW"/>
</dbReference>